<proteinExistence type="predicted"/>
<gene>
    <name evidence="5" type="ORF">ACGRVM_03910</name>
</gene>
<dbReference type="SUPFAM" id="SSF103473">
    <property type="entry name" value="MFS general substrate transporter"/>
    <property type="match status" value="1"/>
</dbReference>
<feature type="transmembrane region" description="Helical" evidence="4">
    <location>
        <begin position="97"/>
        <end position="119"/>
    </location>
</feature>
<dbReference type="PANTHER" id="PTHR23521">
    <property type="entry name" value="TRANSPORTER MFS SUPERFAMILY"/>
    <property type="match status" value="1"/>
</dbReference>
<feature type="transmembrane region" description="Helical" evidence="4">
    <location>
        <begin position="9"/>
        <end position="31"/>
    </location>
</feature>
<evidence type="ECO:0000256" key="2">
    <source>
        <dbReference type="ARBA" id="ARBA00022989"/>
    </source>
</evidence>
<reference evidence="5 6" key="1">
    <citation type="submission" date="2024-10" db="EMBL/GenBank/DDBJ databases">
        <authorList>
            <person name="Yang X.-N."/>
        </authorList>
    </citation>
    <scope>NUCLEOTIDE SEQUENCE [LARGE SCALE GENOMIC DNA]</scope>
    <source>
        <strain evidence="5 6">CAU 1059</strain>
    </source>
</reference>
<accession>A0ABW7I4S5</accession>
<evidence type="ECO:0000313" key="6">
    <source>
        <dbReference type="Proteomes" id="UP001607157"/>
    </source>
</evidence>
<feature type="transmembrane region" description="Helical" evidence="4">
    <location>
        <begin position="236"/>
        <end position="257"/>
    </location>
</feature>
<feature type="transmembrane region" description="Helical" evidence="4">
    <location>
        <begin position="37"/>
        <end position="61"/>
    </location>
</feature>
<feature type="transmembrane region" description="Helical" evidence="4">
    <location>
        <begin position="199"/>
        <end position="224"/>
    </location>
</feature>
<feature type="transmembrane region" description="Helical" evidence="4">
    <location>
        <begin position="131"/>
        <end position="152"/>
    </location>
</feature>
<dbReference type="EMBL" id="JBIHMM010000001">
    <property type="protein sequence ID" value="MFH0253023.1"/>
    <property type="molecule type" value="Genomic_DNA"/>
</dbReference>
<dbReference type="Proteomes" id="UP001607157">
    <property type="component" value="Unassembled WGS sequence"/>
</dbReference>
<dbReference type="InterPro" id="IPR036259">
    <property type="entry name" value="MFS_trans_sf"/>
</dbReference>
<keyword evidence="1 4" id="KW-0812">Transmembrane</keyword>
<comment type="caution">
    <text evidence="5">The sequence shown here is derived from an EMBL/GenBank/DDBJ whole genome shotgun (WGS) entry which is preliminary data.</text>
</comment>
<feature type="transmembrane region" description="Helical" evidence="4">
    <location>
        <begin position="264"/>
        <end position="283"/>
    </location>
</feature>
<evidence type="ECO:0000256" key="4">
    <source>
        <dbReference type="SAM" id="Phobius"/>
    </source>
</evidence>
<dbReference type="RefSeq" id="WP_377168496.1">
    <property type="nucleotide sequence ID" value="NZ_JBHTJC010000001.1"/>
</dbReference>
<keyword evidence="2 4" id="KW-1133">Transmembrane helix</keyword>
<dbReference type="CDD" id="cd17477">
    <property type="entry name" value="MFS_YcaD_like"/>
    <property type="match status" value="1"/>
</dbReference>
<dbReference type="Pfam" id="PF07690">
    <property type="entry name" value="MFS_1"/>
    <property type="match status" value="1"/>
</dbReference>
<keyword evidence="3 4" id="KW-0472">Membrane</keyword>
<feature type="transmembrane region" description="Helical" evidence="4">
    <location>
        <begin position="320"/>
        <end position="342"/>
    </location>
</feature>
<dbReference type="InterPro" id="IPR011701">
    <property type="entry name" value="MFS"/>
</dbReference>
<feature type="transmembrane region" description="Helical" evidence="4">
    <location>
        <begin position="73"/>
        <end position="91"/>
    </location>
</feature>
<evidence type="ECO:0000256" key="1">
    <source>
        <dbReference type="ARBA" id="ARBA00022692"/>
    </source>
</evidence>
<dbReference type="InterPro" id="IPR047200">
    <property type="entry name" value="MFS_YcaD-like"/>
</dbReference>
<protein>
    <submittedName>
        <fullName evidence="5">MFS transporter</fullName>
    </submittedName>
</protein>
<keyword evidence="6" id="KW-1185">Reference proteome</keyword>
<feature type="transmembrane region" description="Helical" evidence="4">
    <location>
        <begin position="348"/>
        <end position="371"/>
    </location>
</feature>
<evidence type="ECO:0000256" key="3">
    <source>
        <dbReference type="ARBA" id="ARBA00023136"/>
    </source>
</evidence>
<evidence type="ECO:0000313" key="5">
    <source>
        <dbReference type="EMBL" id="MFH0253023.1"/>
    </source>
</evidence>
<organism evidence="5 6">
    <name type="scientific">Roseovarius aquimarinus</name>
    <dbReference type="NCBI Taxonomy" id="1229156"/>
    <lineage>
        <taxon>Bacteria</taxon>
        <taxon>Pseudomonadati</taxon>
        <taxon>Pseudomonadota</taxon>
        <taxon>Alphaproteobacteria</taxon>
        <taxon>Rhodobacterales</taxon>
        <taxon>Roseobacteraceae</taxon>
        <taxon>Roseovarius</taxon>
    </lineage>
</organism>
<dbReference type="PANTHER" id="PTHR23521:SF3">
    <property type="entry name" value="MFS TRANSPORTER"/>
    <property type="match status" value="1"/>
</dbReference>
<sequence>MKRAVLDNWALFAGILMLMVANGLMMTLLTIRGAELGFSATVIGVMQAGYPAGALLGTLMAPGLIAQSGHVRAFAALASICSISAIIHLLTDDPYSWTAMRVLAGFCFPGLYVITESWLNAKAENHQRAQILSIYFIAQSGGQAMGAALIGVPGATVTVLFGTVSILISLSVVPLLLTAGRAPEYEVPERMPVVRLARISPMAISGAALSGAALGCLFAAAPLYGIGLGMGRAQVAGLTVALTLAGAAVQYPVGYIADRIDRRLAVIGLSLIGLGAVIVSLVQSGEEALLLRLSLMAVGCVPIYSVCLAHANDQMRRSQVASAGGAMAFTMNAGILVGVFTGPASIDWFGPSGLMLCLGVLFAATALVAVVRRGRKDAPAETGQVQAVGNFGQLQTGYLSAETMREDEARG</sequence>
<feature type="transmembrane region" description="Helical" evidence="4">
    <location>
        <begin position="158"/>
        <end position="178"/>
    </location>
</feature>
<name>A0ABW7I4S5_9RHOB</name>
<dbReference type="Gene3D" id="1.20.1250.20">
    <property type="entry name" value="MFS general substrate transporter like domains"/>
    <property type="match status" value="2"/>
</dbReference>
<feature type="transmembrane region" description="Helical" evidence="4">
    <location>
        <begin position="289"/>
        <end position="308"/>
    </location>
</feature>